<accession>A0A1W1XZ42</accession>
<evidence type="ECO:0000259" key="2">
    <source>
        <dbReference type="Pfam" id="PF01878"/>
    </source>
</evidence>
<feature type="domain" description="EVE" evidence="2">
    <location>
        <begin position="6"/>
        <end position="136"/>
    </location>
</feature>
<dbReference type="EMBL" id="FWXD01000031">
    <property type="protein sequence ID" value="SMC29239.1"/>
    <property type="molecule type" value="Genomic_DNA"/>
</dbReference>
<evidence type="ECO:0000256" key="1">
    <source>
        <dbReference type="HAMAP-Rule" id="MF_00771"/>
    </source>
</evidence>
<organism evidence="3 4">
    <name type="scientific">Andreprevotia lacus DSM 23236</name>
    <dbReference type="NCBI Taxonomy" id="1121001"/>
    <lineage>
        <taxon>Bacteria</taxon>
        <taxon>Pseudomonadati</taxon>
        <taxon>Pseudomonadota</taxon>
        <taxon>Betaproteobacteria</taxon>
        <taxon>Neisseriales</taxon>
        <taxon>Chitinibacteraceae</taxon>
        <taxon>Andreprevotia</taxon>
    </lineage>
</organism>
<dbReference type="CDD" id="cd21132">
    <property type="entry name" value="EVE-like"/>
    <property type="match status" value="1"/>
</dbReference>
<protein>
    <recommendedName>
        <fullName evidence="1">UPF0310 protein SAMN02745857_03712</fullName>
    </recommendedName>
</protein>
<dbReference type="STRING" id="1121001.SAMN02745857_03712"/>
<dbReference type="Gene3D" id="3.10.590.10">
    <property type="entry name" value="ph1033 like domains"/>
    <property type="match status" value="1"/>
</dbReference>
<dbReference type="Proteomes" id="UP000192761">
    <property type="component" value="Unassembled WGS sequence"/>
</dbReference>
<keyword evidence="4" id="KW-1185">Reference proteome</keyword>
<name>A0A1W1XZ42_9NEIS</name>
<dbReference type="InterPro" id="IPR015947">
    <property type="entry name" value="PUA-like_sf"/>
</dbReference>
<sequence length="150" mass="16252">MNAPRWWIAVASANHAARGVQGGYMQVCHGKVAPLRRLVNGDVVIYYAPGEEMGGGAPCQSFVSIGTVCNDAPYPFDMGGGFVPHRRDVAYWPAQRAAIRPLLEQLAFTRGRRNWGYAFRFGLLEISAEDGMTIAAAMGAEPPVALQLTQ</sequence>
<comment type="similarity">
    <text evidence="1">Belongs to the UPF0310 family.</text>
</comment>
<dbReference type="AlphaFoldDB" id="A0A1W1XZ42"/>
<dbReference type="Pfam" id="PF01878">
    <property type="entry name" value="EVE"/>
    <property type="match status" value="1"/>
</dbReference>
<dbReference type="HAMAP" id="MF_00771">
    <property type="entry name" value="UPF0310"/>
    <property type="match status" value="1"/>
</dbReference>
<reference evidence="3 4" key="1">
    <citation type="submission" date="2017-04" db="EMBL/GenBank/DDBJ databases">
        <authorList>
            <person name="Afonso C.L."/>
            <person name="Miller P.J."/>
            <person name="Scott M.A."/>
            <person name="Spackman E."/>
            <person name="Goraichik I."/>
            <person name="Dimitrov K.M."/>
            <person name="Suarez D.L."/>
            <person name="Swayne D.E."/>
        </authorList>
    </citation>
    <scope>NUCLEOTIDE SEQUENCE [LARGE SCALE GENOMIC DNA]</scope>
    <source>
        <strain evidence="3 4">DSM 23236</strain>
    </source>
</reference>
<dbReference type="InterPro" id="IPR022996">
    <property type="entry name" value="UPF0310"/>
</dbReference>
<dbReference type="InterPro" id="IPR002740">
    <property type="entry name" value="EVE_domain"/>
</dbReference>
<dbReference type="NCBIfam" id="NF002616">
    <property type="entry name" value="PRK02268.1-2"/>
    <property type="match status" value="1"/>
</dbReference>
<gene>
    <name evidence="3" type="ORF">SAMN02745857_03712</name>
</gene>
<dbReference type="OrthoDB" id="9793567at2"/>
<dbReference type="SUPFAM" id="SSF88697">
    <property type="entry name" value="PUA domain-like"/>
    <property type="match status" value="1"/>
</dbReference>
<evidence type="ECO:0000313" key="4">
    <source>
        <dbReference type="Proteomes" id="UP000192761"/>
    </source>
</evidence>
<proteinExistence type="inferred from homology"/>
<evidence type="ECO:0000313" key="3">
    <source>
        <dbReference type="EMBL" id="SMC29239.1"/>
    </source>
</evidence>
<dbReference type="RefSeq" id="WP_084092650.1">
    <property type="nucleotide sequence ID" value="NZ_FWXD01000031.1"/>
</dbReference>